<evidence type="ECO:0000313" key="2">
    <source>
        <dbReference type="Proteomes" id="UP000628775"/>
    </source>
</evidence>
<dbReference type="EMBL" id="BMIR01000002">
    <property type="protein sequence ID" value="GGE30578.1"/>
    <property type="molecule type" value="Genomic_DNA"/>
</dbReference>
<dbReference type="Proteomes" id="UP000628775">
    <property type="component" value="Unassembled WGS sequence"/>
</dbReference>
<protein>
    <submittedName>
        <fullName evidence="1">Uncharacterized protein</fullName>
    </submittedName>
</protein>
<name>A0A8J2VMJ6_9BACL</name>
<dbReference type="InterPro" id="IPR016181">
    <property type="entry name" value="Acyl_CoA_acyltransferase"/>
</dbReference>
<gene>
    <name evidence="1" type="ORF">GCM10011391_06560</name>
</gene>
<comment type="caution">
    <text evidence="1">The sequence shown here is derived from an EMBL/GenBank/DDBJ whole genome shotgun (WGS) entry which is preliminary data.</text>
</comment>
<sequence length="193" mass="23005">MYQRVTTARQQKAFAKTWEYFCRKYGWLNDPYAKKGMRYNLLLDKSTFFQRKKVIGTVEFIPYDPNNPESTIEPHCPFSDDEGIRLHQARTWEIDKLCIHEDFQKKGHFNQFIAIFFAHMKATQPKFYIGLMEEKFFRMLRMSFGLKVVQQKEKIVSPQTTLVPILFDVEQFLSDSKRVDHLQNISAKRINGY</sequence>
<dbReference type="SUPFAM" id="SSF55729">
    <property type="entry name" value="Acyl-CoA N-acyltransferases (Nat)"/>
    <property type="match status" value="1"/>
</dbReference>
<dbReference type="AlphaFoldDB" id="A0A8J2VMJ6"/>
<dbReference type="RefSeq" id="WP_188689122.1">
    <property type="nucleotide sequence ID" value="NZ_BMIR01000002.1"/>
</dbReference>
<reference evidence="1" key="1">
    <citation type="journal article" date="2014" name="Int. J. Syst. Evol. Microbiol.">
        <title>Complete genome sequence of Corynebacterium casei LMG S-19264T (=DSM 44701T), isolated from a smear-ripened cheese.</title>
        <authorList>
            <consortium name="US DOE Joint Genome Institute (JGI-PGF)"/>
            <person name="Walter F."/>
            <person name="Albersmeier A."/>
            <person name="Kalinowski J."/>
            <person name="Ruckert C."/>
        </authorList>
    </citation>
    <scope>NUCLEOTIDE SEQUENCE</scope>
    <source>
        <strain evidence="1">CGMCC 1.15371</strain>
    </source>
</reference>
<organism evidence="1 2">
    <name type="scientific">Pullulanibacillus camelliae</name>
    <dbReference type="NCBI Taxonomy" id="1707096"/>
    <lineage>
        <taxon>Bacteria</taxon>
        <taxon>Bacillati</taxon>
        <taxon>Bacillota</taxon>
        <taxon>Bacilli</taxon>
        <taxon>Bacillales</taxon>
        <taxon>Sporolactobacillaceae</taxon>
        <taxon>Pullulanibacillus</taxon>
    </lineage>
</organism>
<reference evidence="1" key="2">
    <citation type="submission" date="2020-09" db="EMBL/GenBank/DDBJ databases">
        <authorList>
            <person name="Sun Q."/>
            <person name="Zhou Y."/>
        </authorList>
    </citation>
    <scope>NUCLEOTIDE SEQUENCE</scope>
    <source>
        <strain evidence="1">CGMCC 1.15371</strain>
    </source>
</reference>
<keyword evidence="2" id="KW-1185">Reference proteome</keyword>
<dbReference type="Gene3D" id="3.40.630.30">
    <property type="match status" value="1"/>
</dbReference>
<proteinExistence type="predicted"/>
<evidence type="ECO:0000313" key="1">
    <source>
        <dbReference type="EMBL" id="GGE30578.1"/>
    </source>
</evidence>
<accession>A0A8J2VMJ6</accession>